<dbReference type="InterPro" id="IPR003439">
    <property type="entry name" value="ABC_transporter-like_ATP-bd"/>
</dbReference>
<feature type="compositionally biased region" description="Basic and acidic residues" evidence="5">
    <location>
        <begin position="353"/>
        <end position="363"/>
    </location>
</feature>
<keyword evidence="8" id="KW-1185">Reference proteome</keyword>
<dbReference type="EMBL" id="CAXAMN010008280">
    <property type="protein sequence ID" value="CAK9024583.1"/>
    <property type="molecule type" value="Genomic_DNA"/>
</dbReference>
<feature type="region of interest" description="Disordered" evidence="5">
    <location>
        <begin position="332"/>
        <end position="363"/>
    </location>
</feature>
<dbReference type="PANTHER" id="PTHR19211:SF14">
    <property type="entry name" value="ATP-BINDING CASSETTE SUB-FAMILY F MEMBER 1"/>
    <property type="match status" value="1"/>
</dbReference>
<dbReference type="Gene3D" id="1.25.10.10">
    <property type="entry name" value="Leucine-rich Repeat Variant"/>
    <property type="match status" value="1"/>
</dbReference>
<dbReference type="SUPFAM" id="SSF52540">
    <property type="entry name" value="P-loop containing nucleoside triphosphate hydrolases"/>
    <property type="match status" value="2"/>
</dbReference>
<dbReference type="InterPro" id="IPR000195">
    <property type="entry name" value="Rab-GAP-TBC_dom"/>
</dbReference>
<dbReference type="InterPro" id="IPR003593">
    <property type="entry name" value="AAA+_ATPase"/>
</dbReference>
<dbReference type="Pfam" id="PF00005">
    <property type="entry name" value="ABC_tran"/>
    <property type="match status" value="2"/>
</dbReference>
<evidence type="ECO:0000259" key="6">
    <source>
        <dbReference type="PROSITE" id="PS50893"/>
    </source>
</evidence>
<keyword evidence="4" id="KW-0067">ATP-binding</keyword>
<comment type="similarity">
    <text evidence="1">Belongs to the ABC transporter superfamily. ABCF family. EF3 subfamily.</text>
</comment>
<evidence type="ECO:0000256" key="5">
    <source>
        <dbReference type="SAM" id="MobiDB-lite"/>
    </source>
</evidence>
<reference evidence="7 8" key="1">
    <citation type="submission" date="2024-02" db="EMBL/GenBank/DDBJ databases">
        <authorList>
            <person name="Chen Y."/>
            <person name="Shah S."/>
            <person name="Dougan E. K."/>
            <person name="Thang M."/>
            <person name="Chan C."/>
        </authorList>
    </citation>
    <scope>NUCLEOTIDE SEQUENCE [LARGE SCALE GENOMIC DNA]</scope>
</reference>
<accession>A0ABP0KCR9</accession>
<dbReference type="Gene3D" id="3.40.50.300">
    <property type="entry name" value="P-loop containing nucleotide triphosphate hydrolases"/>
    <property type="match status" value="2"/>
</dbReference>
<evidence type="ECO:0000256" key="4">
    <source>
        <dbReference type="ARBA" id="ARBA00022840"/>
    </source>
</evidence>
<name>A0ABP0KCR9_9DINO</name>
<feature type="compositionally biased region" description="Acidic residues" evidence="5">
    <location>
        <begin position="341"/>
        <end position="352"/>
    </location>
</feature>
<sequence length="1411" mass="156536">VLPQWSIEVMPLGRGIDPWSWELIFTIGDADGSRVKGVSASGASGAKGLQGTATHQKRSVTFDHCSSDHPSAISQDDGPFLFGKLRAGDASEQIGAAMGLAEVFVRMEKAKLTQLMPEVQKGANEESVTVRRGFLELMDTMPQAMKMDFVPYIERLFPAMLMGINGEKDLSDDPAMKAAQALVGRFGDLCPDLLMAAFEGSYAKALGSSGDWKKMQIVREKSMQLLLKTAEKILEHKKFGQDLLTCDECSNKATRLRVLILSFVARSDPDAAVKRVASNVWKTSGGSPKMQKTIIKELSESILKWRAGSMGAGLQKVAKDALAELVKAGEPFDGNATDLEQAGDLEEPSEDAEAGRLKRGEPPDRFLKAEAAEAVTGDFAFEVAQSNSAEAARIAAGDVRSLDIPKSGSAMPVDPGRFTAKDHHQHSREQQVNAQWQGPRLCEEYVIIWQDLCPSSPVSFSEWALRAADTVPQTVIWELEAALDVKVTKIVVGGKRQHEKNSQHRDRKAVFDETPRLKLPTIASFSQQQGRVKLVLALKAFAAWRPRVGYNTVIAGFAGQLMAVLGSEKLTFMLLALLYERYHLKDYFENDVARQTEKIMLDAQKVWEATQYRWPDMFQTFQRFPRGQEIFLEIVRHLLSTLLIDSYCPEIQAFEWHVRLLHRLVVPLGTYDANDPRFQFRHLIMTIMARHQHLFMKCKTQHELLQKVNMLRKSVRMDPLLAKLLSQNPDREEVNLFPSLVSGSAAGILSHHLLNFLPSFFEPAQLALSFSTAAAGAIASLRWQVRWNNEHVADANRTLLSGESRRLISGCVECALLGASKQPGQGSDSPADEADIKEDCQMVKKVENFWNKQALFGSLPGDLKSHALSVSESVIREGHKKKLPGPKVVEELQLALQMICQCCKEQVEEFCKSLPDNVEAIGYSALCREVLGEDFEGQHHEGYDAGTLLRVENMLLMYGAGKLLLKDTMLEMKANRRYGVVGHNGAGKTTLMKEIVAGRIVGMPTHLRCVHVDDSKLGEMSKSSLNALEYVQKKAMEIGVTDASAENLRTVGFPEKMFEVPVAELSTGWRMRLTLAVSMLKHADIVLLDEPTNHLDQESVDWLGDYLLQLTRSSVMVISHEPKFLNKICTDIISYKDRQLVYTEGNFDAFVMAKGIKADDIEALLSGNLKLDEDQGKGYTAFVKVPQEEGEEGAEEAAKAAVQAPITGPPKISFPIPGSVEGVKSSSKAVIEFKNLSFRYGKDKDYLITDVAGKLSLGSRVAICGRNGCGKSTLMTLICSEMNPSENKDGKLGEVTRHCNLRVAYMKQDHLKTLGPYFVPQLQNGLRPTSRGKNTRRRPSLRPMRWIRRRRCDGCDGCVQCFRCLASDHQIIIEKLICPIEQKGPCHRASTIGVLSKQVAKLTNRSECLFG</sequence>
<gene>
    <name evidence="7" type="ORF">CCMP2556_LOCUS15688</name>
</gene>
<protein>
    <recommendedName>
        <fullName evidence="6">ABC transporter domain-containing protein</fullName>
    </recommendedName>
</protein>
<dbReference type="SUPFAM" id="SSF48371">
    <property type="entry name" value="ARM repeat"/>
    <property type="match status" value="1"/>
</dbReference>
<dbReference type="InterPro" id="IPR011989">
    <property type="entry name" value="ARM-like"/>
</dbReference>
<dbReference type="Gene3D" id="1.10.8.270">
    <property type="entry name" value="putative rabgap domain of human tbc1 domain family member 14 like domains"/>
    <property type="match status" value="1"/>
</dbReference>
<organism evidence="7 8">
    <name type="scientific">Durusdinium trenchii</name>
    <dbReference type="NCBI Taxonomy" id="1381693"/>
    <lineage>
        <taxon>Eukaryota</taxon>
        <taxon>Sar</taxon>
        <taxon>Alveolata</taxon>
        <taxon>Dinophyceae</taxon>
        <taxon>Suessiales</taxon>
        <taxon>Symbiodiniaceae</taxon>
        <taxon>Durusdinium</taxon>
    </lineage>
</organism>
<dbReference type="InterPro" id="IPR050611">
    <property type="entry name" value="ABCF"/>
</dbReference>
<dbReference type="SUPFAM" id="SSF47923">
    <property type="entry name" value="Ypt/Rab-GAP domain of gyp1p"/>
    <property type="match status" value="1"/>
</dbReference>
<dbReference type="InterPro" id="IPR016024">
    <property type="entry name" value="ARM-type_fold"/>
</dbReference>
<dbReference type="Proteomes" id="UP001642484">
    <property type="component" value="Unassembled WGS sequence"/>
</dbReference>
<dbReference type="InterPro" id="IPR035969">
    <property type="entry name" value="Rab-GAP_TBC_sf"/>
</dbReference>
<dbReference type="PROSITE" id="PS50893">
    <property type="entry name" value="ABC_TRANSPORTER_2"/>
    <property type="match status" value="1"/>
</dbReference>
<evidence type="ECO:0000256" key="2">
    <source>
        <dbReference type="ARBA" id="ARBA00022737"/>
    </source>
</evidence>
<keyword evidence="3" id="KW-0547">Nucleotide-binding</keyword>
<evidence type="ECO:0000256" key="1">
    <source>
        <dbReference type="ARBA" id="ARBA00011054"/>
    </source>
</evidence>
<dbReference type="SMART" id="SM00382">
    <property type="entry name" value="AAA"/>
    <property type="match status" value="1"/>
</dbReference>
<dbReference type="Pfam" id="PF00566">
    <property type="entry name" value="RabGAP-TBC"/>
    <property type="match status" value="1"/>
</dbReference>
<feature type="domain" description="ABC transporter" evidence="6">
    <location>
        <begin position="949"/>
        <end position="1169"/>
    </location>
</feature>
<proteinExistence type="inferred from homology"/>
<dbReference type="CDD" id="cd03221">
    <property type="entry name" value="ABCF_EF-3"/>
    <property type="match status" value="1"/>
</dbReference>
<dbReference type="PANTHER" id="PTHR19211">
    <property type="entry name" value="ATP-BINDING TRANSPORT PROTEIN-RELATED"/>
    <property type="match status" value="1"/>
</dbReference>
<evidence type="ECO:0000313" key="7">
    <source>
        <dbReference type="EMBL" id="CAK9024583.1"/>
    </source>
</evidence>
<evidence type="ECO:0000256" key="3">
    <source>
        <dbReference type="ARBA" id="ARBA00022741"/>
    </source>
</evidence>
<keyword evidence="2" id="KW-0677">Repeat</keyword>
<comment type="caution">
    <text evidence="7">The sequence shown here is derived from an EMBL/GenBank/DDBJ whole genome shotgun (WGS) entry which is preliminary data.</text>
</comment>
<evidence type="ECO:0000313" key="8">
    <source>
        <dbReference type="Proteomes" id="UP001642484"/>
    </source>
</evidence>
<dbReference type="InterPro" id="IPR027417">
    <property type="entry name" value="P-loop_NTPase"/>
</dbReference>
<feature type="non-terminal residue" evidence="7">
    <location>
        <position position="1"/>
    </location>
</feature>